<dbReference type="NCBIfam" id="TIGR01945">
    <property type="entry name" value="rnfC"/>
    <property type="match status" value="1"/>
</dbReference>
<comment type="subcellular location">
    <subcellularLocation>
        <location evidence="8">Cell membrane</location>
        <topology evidence="8">Peripheral membrane protein</topology>
    </subcellularLocation>
</comment>
<evidence type="ECO:0000256" key="8">
    <source>
        <dbReference type="HAMAP-Rule" id="MF_00461"/>
    </source>
</evidence>
<dbReference type="InterPro" id="IPR026902">
    <property type="entry name" value="RnfC_N"/>
</dbReference>
<dbReference type="InterPro" id="IPR019554">
    <property type="entry name" value="Soluble_ligand-bd"/>
</dbReference>
<dbReference type="GO" id="GO:0051539">
    <property type="term" value="F:4 iron, 4 sulfur cluster binding"/>
    <property type="evidence" value="ECO:0007669"/>
    <property type="project" value="UniProtKB-KW"/>
</dbReference>
<feature type="binding site" evidence="8">
    <location>
        <position position="450"/>
    </location>
    <ligand>
        <name>[4Fe-4S] cluster</name>
        <dbReference type="ChEBI" id="CHEBI:49883"/>
        <label>2</label>
    </ligand>
</feature>
<keyword evidence="6 8" id="KW-0408">Iron</keyword>
<dbReference type="SUPFAM" id="SSF46548">
    <property type="entry name" value="alpha-helical ferredoxin"/>
    <property type="match status" value="1"/>
</dbReference>
<dbReference type="GO" id="GO:0009055">
    <property type="term" value="F:electron transfer activity"/>
    <property type="evidence" value="ECO:0007669"/>
    <property type="project" value="InterPro"/>
</dbReference>
<evidence type="ECO:0000256" key="3">
    <source>
        <dbReference type="ARBA" id="ARBA00022723"/>
    </source>
</evidence>
<keyword evidence="12" id="KW-1185">Reference proteome</keyword>
<dbReference type="Pfam" id="PF13375">
    <property type="entry name" value="RnfC_N"/>
    <property type="match status" value="1"/>
</dbReference>
<keyword evidence="7 8" id="KW-0411">Iron-sulfur</keyword>
<keyword evidence="4 8" id="KW-0677">Repeat</keyword>
<evidence type="ECO:0000256" key="4">
    <source>
        <dbReference type="ARBA" id="ARBA00022737"/>
    </source>
</evidence>
<dbReference type="InterPro" id="IPR017896">
    <property type="entry name" value="4Fe4S_Fe-S-bd"/>
</dbReference>
<evidence type="ECO:0000256" key="9">
    <source>
        <dbReference type="SAM" id="MobiDB-lite"/>
    </source>
</evidence>
<dbReference type="PANTHER" id="PTHR43034">
    <property type="entry name" value="ION-TRANSLOCATING OXIDOREDUCTASE COMPLEX SUBUNIT C"/>
    <property type="match status" value="1"/>
</dbReference>
<keyword evidence="3 8" id="KW-0479">Metal-binding</keyword>
<evidence type="ECO:0000259" key="10">
    <source>
        <dbReference type="PROSITE" id="PS51379"/>
    </source>
</evidence>
<gene>
    <name evidence="8" type="primary">rnfC</name>
    <name evidence="11" type="ORF">DC28_06670</name>
</gene>
<dbReference type="InterPro" id="IPR010208">
    <property type="entry name" value="Ion_transpt_RnfC/RsxC"/>
</dbReference>
<dbReference type="InterPro" id="IPR017900">
    <property type="entry name" value="4Fe4S_Fe_S_CS"/>
</dbReference>
<keyword evidence="8" id="KW-1003">Cell membrane</keyword>
<dbReference type="EMBL" id="JNUP01000049">
    <property type="protein sequence ID" value="KGE72717.1"/>
    <property type="molecule type" value="Genomic_DNA"/>
</dbReference>
<keyword evidence="8" id="KW-1278">Translocase</keyword>
<dbReference type="eggNOG" id="COG4656">
    <property type="taxonomic scope" value="Bacteria"/>
</dbReference>
<protein>
    <recommendedName>
        <fullName evidence="8">Ion-translocating oxidoreductase complex subunit C</fullName>
        <ecNumber evidence="8">7.-.-.-</ecNumber>
    </recommendedName>
    <alternativeName>
        <fullName evidence="8">Rnf electron transport complex subunit C</fullName>
    </alternativeName>
</protein>
<comment type="similarity">
    <text evidence="8">Belongs to the 4Fe4S bacterial-type ferredoxin family. RnfC subfamily.</text>
</comment>
<dbReference type="RefSeq" id="WP_037546988.1">
    <property type="nucleotide sequence ID" value="NZ_JNUP01000049.1"/>
</dbReference>
<name>A0A098R1X8_9SPIO</name>
<evidence type="ECO:0000256" key="7">
    <source>
        <dbReference type="ARBA" id="ARBA00023014"/>
    </source>
</evidence>
<organism evidence="11 12">
    <name type="scientific">Spirochaeta lutea</name>
    <dbReference type="NCBI Taxonomy" id="1480694"/>
    <lineage>
        <taxon>Bacteria</taxon>
        <taxon>Pseudomonadati</taxon>
        <taxon>Spirochaetota</taxon>
        <taxon>Spirochaetia</taxon>
        <taxon>Spirochaetales</taxon>
        <taxon>Spirochaetaceae</taxon>
        <taxon>Spirochaeta</taxon>
    </lineage>
</organism>
<evidence type="ECO:0000256" key="2">
    <source>
        <dbReference type="ARBA" id="ARBA00022485"/>
    </source>
</evidence>
<keyword evidence="1 8" id="KW-0813">Transport</keyword>
<evidence type="ECO:0000256" key="6">
    <source>
        <dbReference type="ARBA" id="ARBA00023004"/>
    </source>
</evidence>
<reference evidence="11 12" key="1">
    <citation type="submission" date="2014-05" db="EMBL/GenBank/DDBJ databases">
        <title>De novo Genome Sequence of Spirocheata sp.</title>
        <authorList>
            <person name="Shivani Y."/>
            <person name="Subhash Y."/>
            <person name="Tushar L."/>
            <person name="Sasikala C."/>
            <person name="Ramana C.V."/>
        </authorList>
    </citation>
    <scope>NUCLEOTIDE SEQUENCE [LARGE SCALE GENOMIC DNA]</scope>
    <source>
        <strain evidence="11 12">JC230</strain>
    </source>
</reference>
<feature type="binding site" evidence="8">
    <location>
        <position position="411"/>
    </location>
    <ligand>
        <name>[4Fe-4S] cluster</name>
        <dbReference type="ChEBI" id="CHEBI:49883"/>
        <label>1</label>
    </ligand>
</feature>
<dbReference type="Pfam" id="PF01512">
    <property type="entry name" value="Complex1_51K"/>
    <property type="match status" value="1"/>
</dbReference>
<feature type="binding site" evidence="8">
    <location>
        <position position="418"/>
    </location>
    <ligand>
        <name>[4Fe-4S] cluster</name>
        <dbReference type="ChEBI" id="CHEBI:49883"/>
        <label>2</label>
    </ligand>
</feature>
<feature type="binding site" evidence="8">
    <location>
        <position position="453"/>
    </location>
    <ligand>
        <name>[4Fe-4S] cluster</name>
        <dbReference type="ChEBI" id="CHEBI:49883"/>
        <label>2</label>
    </ligand>
</feature>
<comment type="caution">
    <text evidence="11">The sequence shown here is derived from an EMBL/GenBank/DDBJ whole genome shotgun (WGS) entry which is preliminary data.</text>
</comment>
<feature type="binding site" evidence="8">
    <location>
        <position position="408"/>
    </location>
    <ligand>
        <name>[4Fe-4S] cluster</name>
        <dbReference type="ChEBI" id="CHEBI:49883"/>
        <label>1</label>
    </ligand>
</feature>
<feature type="domain" description="4Fe-4S ferredoxin-type" evidence="10">
    <location>
        <begin position="398"/>
        <end position="421"/>
    </location>
</feature>
<dbReference type="GO" id="GO:0046872">
    <property type="term" value="F:metal ion binding"/>
    <property type="evidence" value="ECO:0007669"/>
    <property type="project" value="UniProtKB-KW"/>
</dbReference>
<feature type="binding site" evidence="8">
    <location>
        <position position="457"/>
    </location>
    <ligand>
        <name>[4Fe-4S] cluster</name>
        <dbReference type="ChEBI" id="CHEBI:49883"/>
        <label>1</label>
    </ligand>
</feature>
<dbReference type="InterPro" id="IPR037225">
    <property type="entry name" value="Nuo51_FMN-bd_sf"/>
</dbReference>
<dbReference type="GO" id="GO:0005886">
    <property type="term" value="C:plasma membrane"/>
    <property type="evidence" value="ECO:0007669"/>
    <property type="project" value="UniProtKB-SubCell"/>
</dbReference>
<dbReference type="AlphaFoldDB" id="A0A098R1X8"/>
<dbReference type="SUPFAM" id="SSF142019">
    <property type="entry name" value="Nqo1 FMN-binding domain-like"/>
    <property type="match status" value="1"/>
</dbReference>
<evidence type="ECO:0000313" key="12">
    <source>
        <dbReference type="Proteomes" id="UP000029692"/>
    </source>
</evidence>
<dbReference type="PANTHER" id="PTHR43034:SF2">
    <property type="entry name" value="ION-TRANSLOCATING OXIDOREDUCTASE COMPLEX SUBUNIT C"/>
    <property type="match status" value="1"/>
</dbReference>
<dbReference type="Proteomes" id="UP000029692">
    <property type="component" value="Unassembled WGS sequence"/>
</dbReference>
<proteinExistence type="inferred from homology"/>
<comment type="function">
    <text evidence="8">Part of a membrane-bound complex that couples electron transfer with translocation of ions across the membrane.</text>
</comment>
<dbReference type="Pfam" id="PF10531">
    <property type="entry name" value="SLBB"/>
    <property type="match status" value="1"/>
</dbReference>
<dbReference type="Gene3D" id="3.30.70.20">
    <property type="match status" value="1"/>
</dbReference>
<feature type="region of interest" description="Disordered" evidence="9">
    <location>
        <begin position="122"/>
        <end position="149"/>
    </location>
</feature>
<dbReference type="InterPro" id="IPR011538">
    <property type="entry name" value="Nuo51_FMN-bd"/>
</dbReference>
<comment type="subunit">
    <text evidence="8">The complex is composed of six subunits: RnfA, RnfB, RnfC, RnfD, RnfE and RnfG.</text>
</comment>
<dbReference type="Gene3D" id="3.40.50.11540">
    <property type="entry name" value="NADH-ubiquinone oxidoreductase 51kDa subunit"/>
    <property type="match status" value="1"/>
</dbReference>
<accession>A0A098R1X8</accession>
<dbReference type="GO" id="GO:0022900">
    <property type="term" value="P:electron transport chain"/>
    <property type="evidence" value="ECO:0007669"/>
    <property type="project" value="UniProtKB-UniRule"/>
</dbReference>
<keyword evidence="5 8" id="KW-0249">Electron transport</keyword>
<dbReference type="Pfam" id="PF13237">
    <property type="entry name" value="Fer4_10"/>
    <property type="match status" value="1"/>
</dbReference>
<feature type="binding site" evidence="8">
    <location>
        <position position="414"/>
    </location>
    <ligand>
        <name>[4Fe-4S] cluster</name>
        <dbReference type="ChEBI" id="CHEBI:49883"/>
        <label>1</label>
    </ligand>
</feature>
<evidence type="ECO:0000256" key="1">
    <source>
        <dbReference type="ARBA" id="ARBA00022448"/>
    </source>
</evidence>
<dbReference type="EC" id="7.-.-.-" evidence="8"/>
<feature type="binding site" evidence="8">
    <location>
        <position position="447"/>
    </location>
    <ligand>
        <name>[4Fe-4S] cluster</name>
        <dbReference type="ChEBI" id="CHEBI:49883"/>
        <label>2</label>
    </ligand>
</feature>
<evidence type="ECO:0000313" key="11">
    <source>
        <dbReference type="EMBL" id="KGE72717.1"/>
    </source>
</evidence>
<dbReference type="PROSITE" id="PS51379">
    <property type="entry name" value="4FE4S_FER_2"/>
    <property type="match status" value="2"/>
</dbReference>
<dbReference type="STRING" id="1480694.DC28_06670"/>
<keyword evidence="2 8" id="KW-0004">4Fe-4S</keyword>
<dbReference type="NCBIfam" id="NF003454">
    <property type="entry name" value="PRK05035.1"/>
    <property type="match status" value="1"/>
</dbReference>
<keyword evidence="8" id="KW-0472">Membrane</keyword>
<dbReference type="PROSITE" id="PS00198">
    <property type="entry name" value="4FE4S_FER_1"/>
    <property type="match status" value="1"/>
</dbReference>
<evidence type="ECO:0000256" key="5">
    <source>
        <dbReference type="ARBA" id="ARBA00022982"/>
    </source>
</evidence>
<comment type="cofactor">
    <cofactor evidence="8">
        <name>[4Fe-4S] cluster</name>
        <dbReference type="ChEBI" id="CHEBI:49883"/>
    </cofactor>
    <text evidence="8">Binds 2 [4Fe-4S] clusters per subunit.</text>
</comment>
<dbReference type="HAMAP" id="MF_00461">
    <property type="entry name" value="RsxC_RnfC"/>
    <property type="match status" value="1"/>
</dbReference>
<sequence length="484" mass="51681">MKLLETMKTFRRGGIHPPEMKITAGSPIVAAGLPVEAVISLGQHIGAPAQVQVKPGDSVQVGSLLGAAPGLISANVHSSVSGKVKKIEPRMDASGYPRPAVVIAVEGDQLLPELAESLGVSQALESPQNTEEQEASESGPDPEWGDWLRDKPLRREITMSPEEIREALKGAGIVGMGGATFPTNVKYMVPPGKTAEYLIINAVECEPYLTADHRTMLEFPHEVLTGIEILRRTLGVETAWIGIEANKPDAIELMTRLSREYPGIEVYPLQVRYPQGAEKQLIEALTGRQVPSGALPIEVGCVVNNVGTAQAAYRAVQFGMPFIQRVVTVTGKGLKNPGNFLVRIGTPIGDLIEMAGGLPEGPGPVKVILGGPMMGKAVGSLDIPVSKGTSGVLVLQEDEAVRPPVETCIRCGRCVGVCPMGLEPYLLSQLAGQKRFEEAEELKIMDCVECGSCSYICPSNRDLLDFIRLGKSRIMASRKKGGAK</sequence>
<feature type="domain" description="4Fe-4S ferredoxin-type" evidence="10">
    <location>
        <begin position="438"/>
        <end position="469"/>
    </location>
</feature>